<dbReference type="GO" id="GO:0005829">
    <property type="term" value="C:cytosol"/>
    <property type="evidence" value="ECO:0007669"/>
    <property type="project" value="TreeGrafter"/>
</dbReference>
<dbReference type="RefSeq" id="WP_004184788.1">
    <property type="nucleotide sequence ID" value="NZ_AP028072.1"/>
</dbReference>
<dbReference type="Proteomes" id="UP000030475">
    <property type="component" value="Unassembled WGS sequence"/>
</dbReference>
<dbReference type="InterPro" id="IPR037407">
    <property type="entry name" value="MLP_fam"/>
</dbReference>
<feature type="domain" description="MbtH-like" evidence="1">
    <location>
        <begin position="3"/>
        <end position="53"/>
    </location>
</feature>
<dbReference type="EMBL" id="PHRB01000020">
    <property type="protein sequence ID" value="PJO64522.1"/>
    <property type="molecule type" value="Genomic_DNA"/>
</dbReference>
<comment type="caution">
    <text evidence="2">The sequence shown here is derived from an EMBL/GenBank/DDBJ whole genome shotgun (WGS) entry which is preliminary data.</text>
</comment>
<evidence type="ECO:0000313" key="3">
    <source>
        <dbReference type="EMBL" id="PJO64522.1"/>
    </source>
</evidence>
<sequence length="68" mass="7583">MTHLLDDPDGSFQVLVNEEGQHSLWPAELPAPAGWRRTFGEAGRQACLDHIEAEWTDLRPRSVAARCA</sequence>
<evidence type="ECO:0000313" key="4">
    <source>
        <dbReference type="Proteomes" id="UP000030475"/>
    </source>
</evidence>
<reference evidence="3 5" key="2">
    <citation type="submission" date="2017-11" db="EMBL/GenBank/DDBJ databases">
        <title>Molecular characterization of Burkholderia pseudomallei and closely related isolates from Vietnam.</title>
        <authorList>
            <person name="Ustinov D.V."/>
            <person name="Antonov A.S."/>
            <person name="Avdusheva E.F."/>
            <person name="Shpak I.M."/>
            <person name="Zakharova I.B."/>
            <person name="Thi L.A."/>
            <person name="Teteryatnikova N."/>
            <person name="Lopasteyskaya Y.A."/>
            <person name="Kuzyutina J.A."/>
            <person name="Ngo T.N."/>
            <person name="Victorov D.V."/>
        </authorList>
    </citation>
    <scope>NUCLEOTIDE SEQUENCE [LARGE SCALE GENOMIC DNA]</scope>
    <source>
        <strain evidence="3 5">V1512</strain>
    </source>
</reference>
<organism evidence="2 4">
    <name type="scientific">Burkholderia pseudomallei</name>
    <name type="common">Pseudomonas pseudomallei</name>
    <dbReference type="NCBI Taxonomy" id="28450"/>
    <lineage>
        <taxon>Bacteria</taxon>
        <taxon>Pseudomonadati</taxon>
        <taxon>Pseudomonadota</taxon>
        <taxon>Betaproteobacteria</taxon>
        <taxon>Burkholderiales</taxon>
        <taxon>Burkholderiaceae</taxon>
        <taxon>Burkholderia</taxon>
        <taxon>pseudomallei group</taxon>
    </lineage>
</organism>
<protein>
    <submittedName>
        <fullName evidence="3">MbtH family protein</fullName>
    </submittedName>
    <submittedName>
        <fullName evidence="2">MbtH-like family protein</fullName>
    </submittedName>
</protein>
<dbReference type="AlphaFoldDB" id="A0A069BFX7"/>
<name>A0A069BFX7_BURPE</name>
<reference evidence="2 4" key="1">
    <citation type="submission" date="2014-08" db="EMBL/GenBank/DDBJ databases">
        <authorList>
            <person name="Bunnell A."/>
            <person name="Chain P.S."/>
            <person name="Chertkov O."/>
            <person name="Currie B.J."/>
            <person name="Daligault H.E."/>
            <person name="Davenport K.W."/>
            <person name="Davis C."/>
            <person name="Gleasner C.D."/>
            <person name="Johnson S.L."/>
            <person name="Kaestli M."/>
            <person name="Koren S."/>
            <person name="Kunde Y.A."/>
            <person name="Mayo M."/>
            <person name="McMurry K.K."/>
            <person name="Price E.P."/>
            <person name="Reitenga K.G."/>
            <person name="Robison R."/>
            <person name="Rosovitz M.J."/>
            <person name="Sarovich D.S."/>
            <person name="Teshima H."/>
        </authorList>
    </citation>
    <scope>NUCLEOTIDE SEQUENCE [LARGE SCALE GENOMIC DNA]</scope>
    <source>
        <strain evidence="2 4">MSHR44</strain>
    </source>
</reference>
<dbReference type="EMBL" id="JQIM01000009">
    <property type="protein sequence ID" value="KGX11549.1"/>
    <property type="molecule type" value="Genomic_DNA"/>
</dbReference>
<dbReference type="InterPro" id="IPR005153">
    <property type="entry name" value="MbtH-like_dom"/>
</dbReference>
<dbReference type="SUPFAM" id="SSF160582">
    <property type="entry name" value="MbtH-like"/>
    <property type="match status" value="1"/>
</dbReference>
<accession>A0A069BFX7</accession>
<dbReference type="KEGG" id="but:X994_5864"/>
<dbReference type="OrthoDB" id="7584480at2"/>
<dbReference type="Proteomes" id="UP000231878">
    <property type="component" value="Unassembled WGS sequence"/>
</dbReference>
<proteinExistence type="predicted"/>
<dbReference type="SMART" id="SM00923">
    <property type="entry name" value="MbtH"/>
    <property type="match status" value="1"/>
</dbReference>
<evidence type="ECO:0000259" key="1">
    <source>
        <dbReference type="SMART" id="SM00923"/>
    </source>
</evidence>
<evidence type="ECO:0000313" key="2">
    <source>
        <dbReference type="EMBL" id="KGX11549.1"/>
    </source>
</evidence>
<dbReference type="Pfam" id="PF03621">
    <property type="entry name" value="MbtH"/>
    <property type="match status" value="1"/>
</dbReference>
<dbReference type="Gene3D" id="3.90.820.10">
    <property type="entry name" value="Structural Genomics, Unknown Function 30-nov-00 1gh9 Mol_id"/>
    <property type="match status" value="1"/>
</dbReference>
<evidence type="ECO:0000313" key="5">
    <source>
        <dbReference type="Proteomes" id="UP000231878"/>
    </source>
</evidence>
<dbReference type="GO" id="GO:0019290">
    <property type="term" value="P:siderophore biosynthetic process"/>
    <property type="evidence" value="ECO:0007669"/>
    <property type="project" value="TreeGrafter"/>
</dbReference>
<dbReference type="PANTHER" id="PTHR38444:SF1">
    <property type="entry name" value="ENTEROBACTIN BIOSYNTHESIS PROTEIN YBDZ"/>
    <property type="match status" value="1"/>
</dbReference>
<dbReference type="OMA" id="WPAFVEV"/>
<dbReference type="GeneID" id="93063423"/>
<dbReference type="PANTHER" id="PTHR38444">
    <property type="entry name" value="ENTEROBACTIN BIOSYNTHESIS PROTEIN YBDZ"/>
    <property type="match status" value="1"/>
</dbReference>
<dbReference type="InterPro" id="IPR038020">
    <property type="entry name" value="MbtH-like_sf"/>
</dbReference>
<gene>
    <name evidence="3" type="ORF">CWD88_19835</name>
    <name evidence="2" type="ORF">Y036_3759</name>
</gene>